<evidence type="ECO:0000259" key="17">
    <source>
        <dbReference type="PROSITE" id="PS50142"/>
    </source>
</evidence>
<evidence type="ECO:0000256" key="8">
    <source>
        <dbReference type="ARBA" id="ARBA00022694"/>
    </source>
</evidence>
<evidence type="ECO:0000256" key="7">
    <source>
        <dbReference type="ARBA" id="ARBA00022664"/>
    </source>
</evidence>
<comment type="function">
    <text evidence="15">Digests double-stranded RNA. Involved in the processing of primary rRNA transcript to yield the immediate precursors to the large and small rRNAs (23S and 16S). Processes some mRNAs, and tRNAs when they are encoded in the rRNA operon. Processes pre-crRNA and tracrRNA of type II CRISPR loci if present in the organism.</text>
</comment>
<keyword evidence="19" id="KW-1185">Reference proteome</keyword>
<keyword evidence="11 15" id="KW-0255">Endonuclease</keyword>
<keyword evidence="14 15" id="KW-0694">RNA-binding</keyword>
<dbReference type="Pfam" id="PF14622">
    <property type="entry name" value="Ribonucleas_3_3"/>
    <property type="match status" value="1"/>
</dbReference>
<keyword evidence="6 15" id="KW-0698">rRNA processing</keyword>
<dbReference type="Proteomes" id="UP000243745">
    <property type="component" value="Unassembled WGS sequence"/>
</dbReference>
<dbReference type="GO" id="GO:0006364">
    <property type="term" value="P:rRNA processing"/>
    <property type="evidence" value="ECO:0007669"/>
    <property type="project" value="UniProtKB-UniRule"/>
</dbReference>
<comment type="cofactor">
    <cofactor evidence="15">
        <name>Mg(2+)</name>
        <dbReference type="ChEBI" id="CHEBI:18420"/>
    </cofactor>
</comment>
<evidence type="ECO:0000256" key="12">
    <source>
        <dbReference type="ARBA" id="ARBA00022801"/>
    </source>
</evidence>
<evidence type="ECO:0000256" key="5">
    <source>
        <dbReference type="ARBA" id="ARBA00022490"/>
    </source>
</evidence>
<dbReference type="CDD" id="cd00593">
    <property type="entry name" value="RIBOc"/>
    <property type="match status" value="1"/>
</dbReference>
<feature type="binding site" evidence="15">
    <location>
        <position position="46"/>
    </location>
    <ligand>
        <name>Mg(2+)</name>
        <dbReference type="ChEBI" id="CHEBI:18420"/>
    </ligand>
</feature>
<feature type="active site" evidence="15">
    <location>
        <position position="50"/>
    </location>
</feature>
<proteinExistence type="inferred from homology"/>
<dbReference type="RefSeq" id="WP_051621930.1">
    <property type="nucleotide sequence ID" value="NZ_FOXF01000005.1"/>
</dbReference>
<keyword evidence="7 15" id="KW-0507">mRNA processing</keyword>
<evidence type="ECO:0000256" key="11">
    <source>
        <dbReference type="ARBA" id="ARBA00022759"/>
    </source>
</evidence>
<organism evidence="18 19">
    <name type="scientific">Ruminobacter amylophilus</name>
    <dbReference type="NCBI Taxonomy" id="867"/>
    <lineage>
        <taxon>Bacteria</taxon>
        <taxon>Pseudomonadati</taxon>
        <taxon>Pseudomonadota</taxon>
        <taxon>Gammaproteobacteria</taxon>
        <taxon>Aeromonadales</taxon>
        <taxon>Succinivibrionaceae</taxon>
        <taxon>Ruminobacter</taxon>
    </lineage>
</organism>
<comment type="subunit">
    <text evidence="4 15">Homodimer.</text>
</comment>
<dbReference type="PROSITE" id="PS50137">
    <property type="entry name" value="DS_RBD"/>
    <property type="match status" value="1"/>
</dbReference>
<evidence type="ECO:0000256" key="2">
    <source>
        <dbReference type="ARBA" id="ARBA00004496"/>
    </source>
</evidence>
<evidence type="ECO:0000256" key="3">
    <source>
        <dbReference type="ARBA" id="ARBA00010183"/>
    </source>
</evidence>
<feature type="binding site" evidence="15">
    <location>
        <position position="119"/>
    </location>
    <ligand>
        <name>Mg(2+)</name>
        <dbReference type="ChEBI" id="CHEBI:18420"/>
    </ligand>
</feature>
<dbReference type="FunFam" id="3.30.160.20:FF:000003">
    <property type="entry name" value="Ribonuclease 3"/>
    <property type="match status" value="1"/>
</dbReference>
<dbReference type="AlphaFoldDB" id="A0A662ZEV7"/>
<dbReference type="GO" id="GO:0003725">
    <property type="term" value="F:double-stranded RNA binding"/>
    <property type="evidence" value="ECO:0007669"/>
    <property type="project" value="TreeGrafter"/>
</dbReference>
<dbReference type="PANTHER" id="PTHR11207:SF0">
    <property type="entry name" value="RIBONUCLEASE 3"/>
    <property type="match status" value="1"/>
</dbReference>
<dbReference type="InterPro" id="IPR036389">
    <property type="entry name" value="RNase_III_sf"/>
</dbReference>
<evidence type="ECO:0000256" key="6">
    <source>
        <dbReference type="ARBA" id="ARBA00022552"/>
    </source>
</evidence>
<dbReference type="GO" id="GO:0004525">
    <property type="term" value="F:ribonuclease III activity"/>
    <property type="evidence" value="ECO:0007669"/>
    <property type="project" value="UniProtKB-UniRule"/>
</dbReference>
<name>A0A662ZEV7_9GAMM</name>
<evidence type="ECO:0000256" key="10">
    <source>
        <dbReference type="ARBA" id="ARBA00022723"/>
    </source>
</evidence>
<gene>
    <name evidence="15" type="primary">rnc</name>
    <name evidence="18" type="ORF">SAMN02910344_00425</name>
</gene>
<dbReference type="InterPro" id="IPR014720">
    <property type="entry name" value="dsRBD_dom"/>
</dbReference>
<keyword evidence="9 15" id="KW-0540">Nuclease</keyword>
<keyword evidence="15" id="KW-0699">rRNA-binding</keyword>
<feature type="binding site" evidence="15">
    <location>
        <position position="122"/>
    </location>
    <ligand>
        <name>Mg(2+)</name>
        <dbReference type="ChEBI" id="CHEBI:18420"/>
    </ligand>
</feature>
<dbReference type="GO" id="GO:0005737">
    <property type="term" value="C:cytoplasm"/>
    <property type="evidence" value="ECO:0007669"/>
    <property type="project" value="UniProtKB-SubCell"/>
</dbReference>
<keyword evidence="13 15" id="KW-0460">Magnesium</keyword>
<dbReference type="GO" id="GO:0019843">
    <property type="term" value="F:rRNA binding"/>
    <property type="evidence" value="ECO:0007669"/>
    <property type="project" value="UniProtKB-KW"/>
</dbReference>
<dbReference type="OrthoDB" id="9805026at2"/>
<evidence type="ECO:0000256" key="15">
    <source>
        <dbReference type="HAMAP-Rule" id="MF_00104"/>
    </source>
</evidence>
<dbReference type="SMART" id="SM00358">
    <property type="entry name" value="DSRM"/>
    <property type="match status" value="1"/>
</dbReference>
<dbReference type="EMBL" id="FOXF01000005">
    <property type="protein sequence ID" value="SFP10039.1"/>
    <property type="molecule type" value="Genomic_DNA"/>
</dbReference>
<feature type="domain" description="RNase III" evidence="17">
    <location>
        <begin position="11"/>
        <end position="133"/>
    </location>
</feature>
<dbReference type="CDD" id="cd10845">
    <property type="entry name" value="DSRM_RNAse_III_family"/>
    <property type="match status" value="1"/>
</dbReference>
<comment type="subcellular location">
    <subcellularLocation>
        <location evidence="2 15">Cytoplasm</location>
    </subcellularLocation>
</comment>
<comment type="catalytic activity">
    <reaction evidence="1 15">
        <text>Endonucleolytic cleavage to 5'-phosphomonoester.</text>
        <dbReference type="EC" id="3.1.26.3"/>
    </reaction>
</comment>
<dbReference type="GO" id="GO:0008033">
    <property type="term" value="P:tRNA processing"/>
    <property type="evidence" value="ECO:0007669"/>
    <property type="project" value="UniProtKB-KW"/>
</dbReference>
<dbReference type="Gene3D" id="3.30.160.20">
    <property type="match status" value="1"/>
</dbReference>
<dbReference type="SMART" id="SM00535">
    <property type="entry name" value="RIBOc"/>
    <property type="match status" value="1"/>
</dbReference>
<keyword evidence="8 15" id="KW-0819">tRNA processing</keyword>
<feature type="domain" description="DRBM" evidence="16">
    <location>
        <begin position="162"/>
        <end position="233"/>
    </location>
</feature>
<dbReference type="PANTHER" id="PTHR11207">
    <property type="entry name" value="RIBONUCLEASE III"/>
    <property type="match status" value="1"/>
</dbReference>
<dbReference type="EC" id="3.1.26.3" evidence="15"/>
<dbReference type="FunFam" id="1.10.1520.10:FF:000001">
    <property type="entry name" value="Ribonuclease 3"/>
    <property type="match status" value="1"/>
</dbReference>
<evidence type="ECO:0000256" key="1">
    <source>
        <dbReference type="ARBA" id="ARBA00000109"/>
    </source>
</evidence>
<dbReference type="Pfam" id="PF00035">
    <property type="entry name" value="dsrm"/>
    <property type="match status" value="1"/>
</dbReference>
<dbReference type="PROSITE" id="PS50142">
    <property type="entry name" value="RNASE_3_2"/>
    <property type="match status" value="1"/>
</dbReference>
<evidence type="ECO:0000256" key="9">
    <source>
        <dbReference type="ARBA" id="ARBA00022722"/>
    </source>
</evidence>
<dbReference type="SUPFAM" id="SSF69065">
    <property type="entry name" value="RNase III domain-like"/>
    <property type="match status" value="1"/>
</dbReference>
<comment type="similarity">
    <text evidence="3">Belongs to the ribonuclease III family.</text>
</comment>
<evidence type="ECO:0000259" key="16">
    <source>
        <dbReference type="PROSITE" id="PS50137"/>
    </source>
</evidence>
<reference evidence="18 19" key="1">
    <citation type="submission" date="2016-10" db="EMBL/GenBank/DDBJ databases">
        <authorList>
            <person name="Varghese N."/>
            <person name="Submissions S."/>
        </authorList>
    </citation>
    <scope>NUCLEOTIDE SEQUENCE [LARGE SCALE GENOMIC DNA]</scope>
    <source>
        <strain evidence="18 19">DSM 1361</strain>
    </source>
</reference>
<dbReference type="Gene3D" id="1.10.1520.10">
    <property type="entry name" value="Ribonuclease III domain"/>
    <property type="match status" value="1"/>
</dbReference>
<feature type="active site" evidence="15">
    <location>
        <position position="122"/>
    </location>
</feature>
<dbReference type="SUPFAM" id="SSF54768">
    <property type="entry name" value="dsRNA-binding domain-like"/>
    <property type="match status" value="1"/>
</dbReference>
<dbReference type="InterPro" id="IPR011907">
    <property type="entry name" value="RNase_III"/>
</dbReference>
<evidence type="ECO:0000256" key="4">
    <source>
        <dbReference type="ARBA" id="ARBA00011738"/>
    </source>
</evidence>
<dbReference type="NCBIfam" id="TIGR02191">
    <property type="entry name" value="RNaseIII"/>
    <property type="match status" value="1"/>
</dbReference>
<keyword evidence="5 15" id="KW-0963">Cytoplasm</keyword>
<evidence type="ECO:0000313" key="19">
    <source>
        <dbReference type="Proteomes" id="UP000243745"/>
    </source>
</evidence>
<dbReference type="GO" id="GO:0010468">
    <property type="term" value="P:regulation of gene expression"/>
    <property type="evidence" value="ECO:0007669"/>
    <property type="project" value="TreeGrafter"/>
</dbReference>
<evidence type="ECO:0000256" key="13">
    <source>
        <dbReference type="ARBA" id="ARBA00022842"/>
    </source>
</evidence>
<evidence type="ECO:0000313" key="18">
    <source>
        <dbReference type="EMBL" id="SFP10039.1"/>
    </source>
</evidence>
<dbReference type="GO" id="GO:0006397">
    <property type="term" value="P:mRNA processing"/>
    <property type="evidence" value="ECO:0007669"/>
    <property type="project" value="UniProtKB-UniRule"/>
</dbReference>
<evidence type="ECO:0000256" key="14">
    <source>
        <dbReference type="ARBA" id="ARBA00022884"/>
    </source>
</evidence>
<accession>A0A662ZEV7</accession>
<keyword evidence="10 15" id="KW-0479">Metal-binding</keyword>
<keyword evidence="12 15" id="KW-0378">Hydrolase</keyword>
<dbReference type="HAMAP" id="MF_00104">
    <property type="entry name" value="RNase_III"/>
    <property type="match status" value="1"/>
</dbReference>
<dbReference type="GO" id="GO:0042802">
    <property type="term" value="F:identical protein binding"/>
    <property type="evidence" value="ECO:0007669"/>
    <property type="project" value="UniProtKB-ARBA"/>
</dbReference>
<dbReference type="GO" id="GO:0046872">
    <property type="term" value="F:metal ion binding"/>
    <property type="evidence" value="ECO:0007669"/>
    <property type="project" value="UniProtKB-KW"/>
</dbReference>
<dbReference type="InterPro" id="IPR000999">
    <property type="entry name" value="RNase_III_dom"/>
</dbReference>
<protein>
    <recommendedName>
        <fullName evidence="15">Ribonuclease 3</fullName>
        <ecNumber evidence="15">3.1.26.3</ecNumber>
    </recommendedName>
    <alternativeName>
        <fullName evidence="15">Ribonuclease III</fullName>
        <shortName evidence="15">RNase III</shortName>
    </alternativeName>
</protein>
<sequence>MASTKDLKERYFRLEKSLGYEYRELGFLENALTHRSAGLIHNERVEFLGDSILGFVIADKLFEQFPNVQEGDLTRMRSTLVKESTLAEIAREFKLSDYLIMGPGELKSGGYRRDSVLADAVESIIASIYLDCGRNIEVIRALILTWFEGRLKVIHPGNDQKDPKTQLQEFLQARHQPLPIYTVTEISGEDHDQSFTVRLTFENNPNEAYIGYGTSRRKAEQNAASKALQVIYSKNTKR</sequence>